<evidence type="ECO:0000256" key="3">
    <source>
        <dbReference type="ARBA" id="ARBA00022793"/>
    </source>
</evidence>
<comment type="caution">
    <text evidence="7">The sequence shown here is derived from an EMBL/GenBank/DDBJ whole genome shotgun (WGS) entry which is preliminary data.</text>
</comment>
<evidence type="ECO:0000256" key="1">
    <source>
        <dbReference type="ARBA" id="ARBA00001933"/>
    </source>
</evidence>
<dbReference type="Pfam" id="PF00282">
    <property type="entry name" value="Pyridoxal_deC"/>
    <property type="match status" value="1"/>
</dbReference>
<sequence>MSDEVPVAAEPLSRAHAHALRWLASLEDRAVPPRATAAEVAEGLGRDLPDGPTDAAAVVDLLAAASEPGLTAIPSGRFFGFVMGGTHPAALATDWLTAAWDQNAGLRSVTPAAMAVEDLAEAWVLDLLGLPAGSSVGFVTGGTMANFTCLAAGRDTVLRQAGWDVATRGLVGSPGVRVLVGEERHDSVDLVLRYLGLGAPEPVAADDQGRLRVDALRDAFARPDDRPTVVALQAGNVHSGAFDPFDEAIEVAHQHGAWVHVDGAFGLFAGASPRLRHLVAGYDAADSWATDAHKTLNVPYDCGLAIVRDPAALRAAMTLHAPYLLPDVLGDPLDKVPEMSRRNRAATVWAVLRALGRSGVADLVDQLVAHAVRFGDGLRTIDGAEVLNDVVFTQVCAAFGDDGRTRRVVERMLADGTAWTTGSTWRDRAVLRIAVSNWSTTDADVDRTLAALAEAAVD</sequence>
<dbReference type="InterPro" id="IPR010977">
    <property type="entry name" value="Aromatic_deC"/>
</dbReference>
<evidence type="ECO:0000256" key="2">
    <source>
        <dbReference type="ARBA" id="ARBA00009533"/>
    </source>
</evidence>
<comment type="cofactor">
    <cofactor evidence="1 6">
        <name>pyridoxal 5'-phosphate</name>
        <dbReference type="ChEBI" id="CHEBI:597326"/>
    </cofactor>
</comment>
<dbReference type="InterPro" id="IPR015422">
    <property type="entry name" value="PyrdxlP-dep_Trfase_small"/>
</dbReference>
<organism evidence="7 8">
    <name type="scientific">Nocardioides aestuarii</name>
    <dbReference type="NCBI Taxonomy" id="252231"/>
    <lineage>
        <taxon>Bacteria</taxon>
        <taxon>Bacillati</taxon>
        <taxon>Actinomycetota</taxon>
        <taxon>Actinomycetes</taxon>
        <taxon>Propionibacteriales</taxon>
        <taxon>Nocardioidaceae</taxon>
        <taxon>Nocardioides</taxon>
    </lineage>
</organism>
<keyword evidence="3" id="KW-0210">Decarboxylase</keyword>
<protein>
    <submittedName>
        <fullName evidence="7">Pyridoxal phosphate-dependent decarboxylase family protein</fullName>
    </submittedName>
</protein>
<keyword evidence="5 6" id="KW-0456">Lyase</keyword>
<keyword evidence="8" id="KW-1185">Reference proteome</keyword>
<dbReference type="Proteomes" id="UP001597351">
    <property type="component" value="Unassembled WGS sequence"/>
</dbReference>
<dbReference type="EMBL" id="JBHUGD010000001">
    <property type="protein sequence ID" value="MFD1945486.1"/>
    <property type="molecule type" value="Genomic_DNA"/>
</dbReference>
<dbReference type="InterPro" id="IPR015421">
    <property type="entry name" value="PyrdxlP-dep_Trfase_major"/>
</dbReference>
<dbReference type="Gene3D" id="3.40.640.10">
    <property type="entry name" value="Type I PLP-dependent aspartate aminotransferase-like (Major domain)"/>
    <property type="match status" value="1"/>
</dbReference>
<comment type="similarity">
    <text evidence="2 6">Belongs to the group II decarboxylase family.</text>
</comment>
<evidence type="ECO:0000256" key="4">
    <source>
        <dbReference type="ARBA" id="ARBA00022898"/>
    </source>
</evidence>
<evidence type="ECO:0000313" key="7">
    <source>
        <dbReference type="EMBL" id="MFD1945486.1"/>
    </source>
</evidence>
<dbReference type="InterPro" id="IPR002129">
    <property type="entry name" value="PyrdxlP-dep_de-COase"/>
</dbReference>
<evidence type="ECO:0000256" key="5">
    <source>
        <dbReference type="ARBA" id="ARBA00023239"/>
    </source>
</evidence>
<dbReference type="PANTHER" id="PTHR11999">
    <property type="entry name" value="GROUP II PYRIDOXAL-5-PHOSPHATE DECARBOXYLASE"/>
    <property type="match status" value="1"/>
</dbReference>
<dbReference type="RefSeq" id="WP_343915614.1">
    <property type="nucleotide sequence ID" value="NZ_BAAAJT010000002.1"/>
</dbReference>
<evidence type="ECO:0000256" key="6">
    <source>
        <dbReference type="RuleBase" id="RU000382"/>
    </source>
</evidence>
<reference evidence="8" key="1">
    <citation type="journal article" date="2019" name="Int. J. Syst. Evol. Microbiol.">
        <title>The Global Catalogue of Microorganisms (GCM) 10K type strain sequencing project: providing services to taxonomists for standard genome sequencing and annotation.</title>
        <authorList>
            <consortium name="The Broad Institute Genomics Platform"/>
            <consortium name="The Broad Institute Genome Sequencing Center for Infectious Disease"/>
            <person name="Wu L."/>
            <person name="Ma J."/>
        </authorList>
    </citation>
    <scope>NUCLEOTIDE SEQUENCE [LARGE SCALE GENOMIC DNA]</scope>
    <source>
        <strain evidence="8">CGMCC 1.12477</strain>
    </source>
</reference>
<dbReference type="Gene3D" id="3.90.1150.10">
    <property type="entry name" value="Aspartate Aminotransferase, domain 1"/>
    <property type="match status" value="1"/>
</dbReference>
<accession>A0ABW4TI02</accession>
<dbReference type="PANTHER" id="PTHR11999:SF70">
    <property type="entry name" value="MIP05841P"/>
    <property type="match status" value="1"/>
</dbReference>
<name>A0ABW4TI02_9ACTN</name>
<gene>
    <name evidence="7" type="ORF">ACFSDE_01680</name>
</gene>
<evidence type="ECO:0000313" key="8">
    <source>
        <dbReference type="Proteomes" id="UP001597351"/>
    </source>
</evidence>
<proteinExistence type="inferred from homology"/>
<dbReference type="InterPro" id="IPR015424">
    <property type="entry name" value="PyrdxlP-dep_Trfase"/>
</dbReference>
<dbReference type="SUPFAM" id="SSF53383">
    <property type="entry name" value="PLP-dependent transferases"/>
    <property type="match status" value="1"/>
</dbReference>
<keyword evidence="4 6" id="KW-0663">Pyridoxal phosphate</keyword>